<dbReference type="SUPFAM" id="SSF56112">
    <property type="entry name" value="Protein kinase-like (PK-like)"/>
    <property type="match status" value="1"/>
</dbReference>
<keyword evidence="5 10" id="KW-0418">Kinase</keyword>
<keyword evidence="4 7" id="KW-0547">Nucleotide-binding</keyword>
<reference evidence="10 11" key="1">
    <citation type="submission" date="2016-05" db="EMBL/GenBank/DDBJ databases">
        <title>Nuclear genome of Blastocystis sp. subtype 1 NandII.</title>
        <authorList>
            <person name="Gentekaki E."/>
            <person name="Curtis B."/>
            <person name="Stairs C."/>
            <person name="Eme L."/>
            <person name="Herman E."/>
            <person name="Klimes V."/>
            <person name="Arias M.C."/>
            <person name="Elias M."/>
            <person name="Hilliou F."/>
            <person name="Klute M."/>
            <person name="Malik S.-B."/>
            <person name="Pightling A."/>
            <person name="Rachubinski R."/>
            <person name="Salas D."/>
            <person name="Schlacht A."/>
            <person name="Suga H."/>
            <person name="Archibald J."/>
            <person name="Ball S.G."/>
            <person name="Clark G."/>
            <person name="Dacks J."/>
            <person name="Van Der Giezen M."/>
            <person name="Tsaousis A."/>
            <person name="Roger A."/>
        </authorList>
    </citation>
    <scope>NUCLEOTIDE SEQUENCE [LARGE SCALE GENOMIC DNA]</scope>
    <source>
        <strain evidence="11">ATCC 50177 / NandII</strain>
    </source>
</reference>
<evidence type="ECO:0000256" key="8">
    <source>
        <dbReference type="SAM" id="MobiDB-lite"/>
    </source>
</evidence>
<keyword evidence="6 7" id="KW-0067">ATP-binding</keyword>
<keyword evidence="1" id="KW-0723">Serine/threonine-protein kinase</keyword>
<evidence type="ECO:0000259" key="9">
    <source>
        <dbReference type="PROSITE" id="PS50011"/>
    </source>
</evidence>
<evidence type="ECO:0000256" key="2">
    <source>
        <dbReference type="ARBA" id="ARBA00022553"/>
    </source>
</evidence>
<proteinExistence type="predicted"/>
<keyword evidence="2" id="KW-0597">Phosphoprotein</keyword>
<evidence type="ECO:0000256" key="6">
    <source>
        <dbReference type="ARBA" id="ARBA00022840"/>
    </source>
</evidence>
<dbReference type="Gene3D" id="1.10.510.10">
    <property type="entry name" value="Transferase(Phosphotransferase) domain 1"/>
    <property type="match status" value="1"/>
</dbReference>
<dbReference type="OrthoDB" id="347657at2759"/>
<dbReference type="AlphaFoldDB" id="A0A196S4A4"/>
<dbReference type="GO" id="GO:0005524">
    <property type="term" value="F:ATP binding"/>
    <property type="evidence" value="ECO:0007669"/>
    <property type="project" value="UniProtKB-UniRule"/>
</dbReference>
<dbReference type="InterPro" id="IPR045270">
    <property type="entry name" value="STKc_AGC"/>
</dbReference>
<feature type="region of interest" description="Disordered" evidence="8">
    <location>
        <begin position="449"/>
        <end position="477"/>
    </location>
</feature>
<comment type="caution">
    <text evidence="10">The sequence shown here is derived from an EMBL/GenBank/DDBJ whole genome shotgun (WGS) entry which is preliminary data.</text>
</comment>
<evidence type="ECO:0000256" key="3">
    <source>
        <dbReference type="ARBA" id="ARBA00022679"/>
    </source>
</evidence>
<dbReference type="EMBL" id="LXWW01000571">
    <property type="protein sequence ID" value="OAO11970.1"/>
    <property type="molecule type" value="Genomic_DNA"/>
</dbReference>
<dbReference type="InterPro" id="IPR011009">
    <property type="entry name" value="Kinase-like_dom_sf"/>
</dbReference>
<evidence type="ECO:0000256" key="1">
    <source>
        <dbReference type="ARBA" id="ARBA00022527"/>
    </source>
</evidence>
<dbReference type="InterPro" id="IPR008271">
    <property type="entry name" value="Ser/Thr_kinase_AS"/>
</dbReference>
<dbReference type="CDD" id="cd05123">
    <property type="entry name" value="STKc_AGC"/>
    <property type="match status" value="1"/>
</dbReference>
<accession>A0A196S4A4</accession>
<gene>
    <name evidence="10" type="ORF">AV274_6364</name>
</gene>
<dbReference type="FunFam" id="1.10.510.10:FF:000571">
    <property type="entry name" value="Maternal embryonic leucine zipper kinase"/>
    <property type="match status" value="1"/>
</dbReference>
<evidence type="ECO:0000256" key="7">
    <source>
        <dbReference type="PROSITE-ProRule" id="PRU10141"/>
    </source>
</evidence>
<protein>
    <submittedName>
        <fullName evidence="10">AGC family protein kinase</fullName>
    </submittedName>
</protein>
<dbReference type="Proteomes" id="UP000078348">
    <property type="component" value="Unassembled WGS sequence"/>
</dbReference>
<evidence type="ECO:0000313" key="10">
    <source>
        <dbReference type="EMBL" id="OAO11970.1"/>
    </source>
</evidence>
<dbReference type="PROSITE" id="PS00107">
    <property type="entry name" value="PROTEIN_KINASE_ATP"/>
    <property type="match status" value="1"/>
</dbReference>
<keyword evidence="11" id="KW-1185">Reference proteome</keyword>
<organism evidence="10 11">
    <name type="scientific">Blastocystis sp. subtype 1 (strain ATCC 50177 / NandII)</name>
    <dbReference type="NCBI Taxonomy" id="478820"/>
    <lineage>
        <taxon>Eukaryota</taxon>
        <taxon>Sar</taxon>
        <taxon>Stramenopiles</taxon>
        <taxon>Bigyra</taxon>
        <taxon>Opalozoa</taxon>
        <taxon>Opalinata</taxon>
        <taxon>Blastocystidae</taxon>
        <taxon>Blastocystis</taxon>
    </lineage>
</organism>
<feature type="domain" description="Protein kinase" evidence="9">
    <location>
        <begin position="179"/>
        <end position="436"/>
    </location>
</feature>
<dbReference type="PROSITE" id="PS50011">
    <property type="entry name" value="PROTEIN_KINASE_DOM"/>
    <property type="match status" value="1"/>
</dbReference>
<dbReference type="SMART" id="SM00220">
    <property type="entry name" value="S_TKc"/>
    <property type="match status" value="1"/>
</dbReference>
<dbReference type="STRING" id="478820.A0A196S4A4"/>
<dbReference type="InterPro" id="IPR000719">
    <property type="entry name" value="Prot_kinase_dom"/>
</dbReference>
<evidence type="ECO:0000256" key="4">
    <source>
        <dbReference type="ARBA" id="ARBA00022741"/>
    </source>
</evidence>
<evidence type="ECO:0000256" key="5">
    <source>
        <dbReference type="ARBA" id="ARBA00022777"/>
    </source>
</evidence>
<sequence>MNTKEDTPVLHVSFLFFAFIATASMFPLGDDPFVARQRNDKKTPKATYGLLRKLPCMLLGFFQKRRRWFGVTSHRLFVIKSEYLICYDKRVSQELYNTHVKRISEYAALADRKDIKRVVSLRNSTITKRPLHSFGFEMEVTIAPSEGRAIHMLFPSTDAGDIWYAMLQGSRISVHYEDFEVIGELGQGAFGRVELVRYCKDNKLYALKTVEVEGEGSKLLSQFVEERTVMQKLQRCPFIVQLRMAFREENFLHYVMEYCDRGDLFAYIRSKSRLAEEEVRRLGASLVCAVGFMHRQHVLHRDIKPENVLLTEALVAKLADFGLSKTLSSMKSRAFSFCGTDLYRPPEMSQQASGYNRSLDWWQVGCVIYEMAVGTPPFEGTKEERRQRVLKEEPHYPEWLSPELVGLLKGLLKKNPWERLGGGDGDVDEVKNMPFFSTVDWRELAAKAEASSSDVPQGIPSPVRPAEQKAKKRGQKGVDEDELLGFEYDEQVARELCTMLKDYTGMDSFEMA</sequence>
<dbReference type="GO" id="GO:0004674">
    <property type="term" value="F:protein serine/threonine kinase activity"/>
    <property type="evidence" value="ECO:0007669"/>
    <property type="project" value="UniProtKB-KW"/>
</dbReference>
<dbReference type="Pfam" id="PF00069">
    <property type="entry name" value="Pkinase"/>
    <property type="match status" value="1"/>
</dbReference>
<keyword evidence="3" id="KW-0808">Transferase</keyword>
<name>A0A196S4A4_BLAHN</name>
<evidence type="ECO:0000313" key="11">
    <source>
        <dbReference type="Proteomes" id="UP000078348"/>
    </source>
</evidence>
<dbReference type="PANTHER" id="PTHR24351">
    <property type="entry name" value="RIBOSOMAL PROTEIN S6 KINASE"/>
    <property type="match status" value="1"/>
</dbReference>
<dbReference type="InterPro" id="IPR017441">
    <property type="entry name" value="Protein_kinase_ATP_BS"/>
</dbReference>
<dbReference type="Gene3D" id="3.30.200.20">
    <property type="entry name" value="Phosphorylase Kinase, domain 1"/>
    <property type="match status" value="1"/>
</dbReference>
<dbReference type="PROSITE" id="PS00108">
    <property type="entry name" value="PROTEIN_KINASE_ST"/>
    <property type="match status" value="1"/>
</dbReference>
<feature type="binding site" evidence="7">
    <location>
        <position position="208"/>
    </location>
    <ligand>
        <name>ATP</name>
        <dbReference type="ChEBI" id="CHEBI:30616"/>
    </ligand>
</feature>